<dbReference type="SUPFAM" id="SSF52317">
    <property type="entry name" value="Class I glutamine amidotransferase-like"/>
    <property type="match status" value="1"/>
</dbReference>
<dbReference type="AlphaFoldDB" id="A0A414CMB4"/>
<dbReference type="EMBL" id="QSIO01000001">
    <property type="protein sequence ID" value="RHC96062.1"/>
    <property type="molecule type" value="Genomic_DNA"/>
</dbReference>
<comment type="caution">
    <text evidence="2">The sequence shown here is derived from an EMBL/GenBank/DDBJ whole genome shotgun (WGS) entry which is preliminary data.</text>
</comment>
<gene>
    <name evidence="2" type="ORF">DW820_02755</name>
</gene>
<dbReference type="NCBIfam" id="TIGR01383">
    <property type="entry name" value="not_thiJ"/>
    <property type="match status" value="1"/>
</dbReference>
<dbReference type="InterPro" id="IPR029062">
    <property type="entry name" value="Class_I_gatase-like"/>
</dbReference>
<dbReference type="Proteomes" id="UP000285773">
    <property type="component" value="Unassembled WGS sequence"/>
</dbReference>
<evidence type="ECO:0000259" key="1">
    <source>
        <dbReference type="Pfam" id="PF01965"/>
    </source>
</evidence>
<sequence length="183" mass="19839">MKKVATVLANGFEEIEALTIVDVLRRAGIDCDLVGMEETVTGSHQITVEVDRLWNGDLSDYDGIFLPGGMPGAANLRDNPELIAALQEESRKGKIISAICAAPIVLARAGLLKDKHYTCYDGFEEEIQDGHYQKETVVKDGNLLTSRGPSTALALAYALVEQFGGDAQSLRQGMFYQDVFGDA</sequence>
<dbReference type="InterPro" id="IPR006287">
    <property type="entry name" value="DJ-1"/>
</dbReference>
<evidence type="ECO:0000313" key="2">
    <source>
        <dbReference type="EMBL" id="RHC96062.1"/>
    </source>
</evidence>
<protein>
    <submittedName>
        <fullName evidence="2">DJ-1/PfpI family protein</fullName>
    </submittedName>
</protein>
<feature type="domain" description="DJ-1/PfpI" evidence="1">
    <location>
        <begin position="2"/>
        <end position="162"/>
    </location>
</feature>
<reference evidence="2 3" key="1">
    <citation type="submission" date="2018-08" db="EMBL/GenBank/DDBJ databases">
        <title>A genome reference for cultivated species of the human gut microbiota.</title>
        <authorList>
            <person name="Zou Y."/>
            <person name="Xue W."/>
            <person name="Luo G."/>
        </authorList>
    </citation>
    <scope>NUCLEOTIDE SEQUENCE [LARGE SCALE GENOMIC DNA]</scope>
    <source>
        <strain evidence="2 3">AM33-3BH</strain>
    </source>
</reference>
<dbReference type="Gene3D" id="3.40.50.880">
    <property type="match status" value="1"/>
</dbReference>
<dbReference type="PANTHER" id="PTHR48094">
    <property type="entry name" value="PROTEIN/NUCLEIC ACID DEGLYCASE DJ-1-RELATED"/>
    <property type="match status" value="1"/>
</dbReference>
<dbReference type="InterPro" id="IPR050325">
    <property type="entry name" value="Prot/Nucl_acid_deglycase"/>
</dbReference>
<dbReference type="InterPro" id="IPR002818">
    <property type="entry name" value="DJ-1/PfpI"/>
</dbReference>
<evidence type="ECO:0000313" key="3">
    <source>
        <dbReference type="Proteomes" id="UP000285773"/>
    </source>
</evidence>
<name>A0A414CMB4_STRPA</name>
<dbReference type="RefSeq" id="WP_118095392.1">
    <property type="nucleotide sequence ID" value="NZ_QSIO01000001.1"/>
</dbReference>
<dbReference type="GO" id="GO:0005737">
    <property type="term" value="C:cytoplasm"/>
    <property type="evidence" value="ECO:0007669"/>
    <property type="project" value="TreeGrafter"/>
</dbReference>
<dbReference type="CDD" id="cd03135">
    <property type="entry name" value="GATase1_DJ-1"/>
    <property type="match status" value="1"/>
</dbReference>
<dbReference type="PANTHER" id="PTHR48094:SF12">
    <property type="entry name" value="PARKINSON DISEASE PROTEIN 7 HOMOLOG"/>
    <property type="match status" value="1"/>
</dbReference>
<accession>A0A414CMB4</accession>
<organism evidence="2 3">
    <name type="scientific">Streptococcus parasanguinis</name>
    <dbReference type="NCBI Taxonomy" id="1318"/>
    <lineage>
        <taxon>Bacteria</taxon>
        <taxon>Bacillati</taxon>
        <taxon>Bacillota</taxon>
        <taxon>Bacilli</taxon>
        <taxon>Lactobacillales</taxon>
        <taxon>Streptococcaceae</taxon>
        <taxon>Streptococcus</taxon>
    </lineage>
</organism>
<proteinExistence type="predicted"/>
<dbReference type="Pfam" id="PF01965">
    <property type="entry name" value="DJ-1_PfpI"/>
    <property type="match status" value="1"/>
</dbReference>